<dbReference type="SUPFAM" id="SSF56112">
    <property type="entry name" value="Protein kinase-like (PK-like)"/>
    <property type="match status" value="1"/>
</dbReference>
<dbReference type="FunFam" id="1.10.510.10:FF:000571">
    <property type="entry name" value="Maternal embryonic leucine zipper kinase"/>
    <property type="match status" value="1"/>
</dbReference>
<dbReference type="InterPro" id="IPR000719">
    <property type="entry name" value="Prot_kinase_dom"/>
</dbReference>
<comment type="subunit">
    <text evidence="1">Monomer.</text>
</comment>
<dbReference type="Pfam" id="PF23606">
    <property type="entry name" value="HEAT_ULK4"/>
    <property type="match status" value="1"/>
</dbReference>
<feature type="domain" description="Protein kinase" evidence="5">
    <location>
        <begin position="4"/>
        <end position="251"/>
    </location>
</feature>
<evidence type="ECO:0000256" key="1">
    <source>
        <dbReference type="ARBA" id="ARBA00011245"/>
    </source>
</evidence>
<evidence type="ECO:0000256" key="2">
    <source>
        <dbReference type="ARBA" id="ARBA00022741"/>
    </source>
</evidence>
<keyword evidence="2 4" id="KW-0547">Nucleotide-binding</keyword>
<dbReference type="GO" id="GO:0005524">
    <property type="term" value="F:ATP binding"/>
    <property type="evidence" value="ECO:0007669"/>
    <property type="project" value="UniProtKB-UniRule"/>
</dbReference>
<dbReference type="SMART" id="SM00220">
    <property type="entry name" value="S_TKc"/>
    <property type="match status" value="1"/>
</dbReference>
<comment type="caution">
    <text evidence="6">The sequence shown here is derived from an EMBL/GenBank/DDBJ whole genome shotgun (WGS) entry which is preliminary data.</text>
</comment>
<keyword evidence="7" id="KW-1185">Reference proteome</keyword>
<dbReference type="InterPro" id="IPR016024">
    <property type="entry name" value="ARM-type_fold"/>
</dbReference>
<evidence type="ECO:0000313" key="6">
    <source>
        <dbReference type="EMBL" id="CAG9323861.1"/>
    </source>
</evidence>
<protein>
    <recommendedName>
        <fullName evidence="5">Protein kinase domain-containing protein</fullName>
    </recommendedName>
</protein>
<dbReference type="PANTHER" id="PTHR46562:SF1">
    <property type="entry name" value="SERINE_THREONINE-PROTEIN KINASE ULK4"/>
    <property type="match status" value="1"/>
</dbReference>
<dbReference type="Gene3D" id="1.10.510.10">
    <property type="entry name" value="Transferase(Phosphotransferase) domain 1"/>
    <property type="match status" value="1"/>
</dbReference>
<evidence type="ECO:0000256" key="3">
    <source>
        <dbReference type="ARBA" id="ARBA00022840"/>
    </source>
</evidence>
<dbReference type="GO" id="GO:0004672">
    <property type="term" value="F:protein kinase activity"/>
    <property type="evidence" value="ECO:0007669"/>
    <property type="project" value="InterPro"/>
</dbReference>
<evidence type="ECO:0000259" key="5">
    <source>
        <dbReference type="PROSITE" id="PS50011"/>
    </source>
</evidence>
<dbReference type="InterPro" id="IPR011989">
    <property type="entry name" value="ARM-like"/>
</dbReference>
<dbReference type="InterPro" id="IPR011009">
    <property type="entry name" value="Kinase-like_dom_sf"/>
</dbReference>
<dbReference type="SMART" id="SM00185">
    <property type="entry name" value="ARM"/>
    <property type="match status" value="3"/>
</dbReference>
<keyword evidence="3 4" id="KW-0067">ATP-binding</keyword>
<dbReference type="Proteomes" id="UP001162131">
    <property type="component" value="Unassembled WGS sequence"/>
</dbReference>
<dbReference type="InterPro" id="IPR017441">
    <property type="entry name" value="Protein_kinase_ATP_BS"/>
</dbReference>
<dbReference type="EMBL" id="CAJZBQ010000035">
    <property type="protein sequence ID" value="CAG9323861.1"/>
    <property type="molecule type" value="Genomic_DNA"/>
</dbReference>
<dbReference type="Pfam" id="PF00069">
    <property type="entry name" value="Pkinase"/>
    <property type="match status" value="1"/>
</dbReference>
<organism evidence="6 7">
    <name type="scientific">Blepharisma stoltei</name>
    <dbReference type="NCBI Taxonomy" id="1481888"/>
    <lineage>
        <taxon>Eukaryota</taxon>
        <taxon>Sar</taxon>
        <taxon>Alveolata</taxon>
        <taxon>Ciliophora</taxon>
        <taxon>Postciliodesmatophora</taxon>
        <taxon>Heterotrichea</taxon>
        <taxon>Heterotrichida</taxon>
        <taxon>Blepharismidae</taxon>
        <taxon>Blepharisma</taxon>
    </lineage>
</organism>
<dbReference type="PROSITE" id="PS00107">
    <property type="entry name" value="PROTEIN_KINASE_ATP"/>
    <property type="match status" value="1"/>
</dbReference>
<dbReference type="InterPro" id="IPR056981">
    <property type="entry name" value="HEAT_ULK4_RUNKEL"/>
</dbReference>
<gene>
    <name evidence="6" type="ORF">BSTOLATCC_MIC34897</name>
</gene>
<proteinExistence type="predicted"/>
<dbReference type="PANTHER" id="PTHR46562">
    <property type="entry name" value="SERINE/THREONINE-KINASE ULK4-LIKE PROTEIN-RELATED"/>
    <property type="match status" value="1"/>
</dbReference>
<dbReference type="InterPro" id="IPR044591">
    <property type="entry name" value="RUK"/>
</dbReference>
<dbReference type="Gene3D" id="1.25.10.10">
    <property type="entry name" value="Leucine-rich Repeat Variant"/>
    <property type="match status" value="2"/>
</dbReference>
<evidence type="ECO:0000313" key="7">
    <source>
        <dbReference type="Proteomes" id="UP001162131"/>
    </source>
</evidence>
<reference evidence="6" key="1">
    <citation type="submission" date="2021-09" db="EMBL/GenBank/DDBJ databases">
        <authorList>
            <consortium name="AG Swart"/>
            <person name="Singh M."/>
            <person name="Singh A."/>
            <person name="Seah K."/>
            <person name="Emmerich C."/>
        </authorList>
    </citation>
    <scope>NUCLEOTIDE SEQUENCE</scope>
    <source>
        <strain evidence="6">ATCC30299</strain>
    </source>
</reference>
<dbReference type="SUPFAM" id="SSF48371">
    <property type="entry name" value="ARM repeat"/>
    <property type="match status" value="2"/>
</dbReference>
<dbReference type="GO" id="GO:0008017">
    <property type="term" value="F:microtubule binding"/>
    <property type="evidence" value="ECO:0007669"/>
    <property type="project" value="InterPro"/>
</dbReference>
<dbReference type="AlphaFoldDB" id="A0AAU9JCZ9"/>
<feature type="binding site" evidence="4">
    <location>
        <position position="33"/>
    </location>
    <ligand>
        <name>ATP</name>
        <dbReference type="ChEBI" id="CHEBI:30616"/>
    </ligand>
</feature>
<accession>A0AAU9JCZ9</accession>
<dbReference type="InterPro" id="IPR000225">
    <property type="entry name" value="Armadillo"/>
</dbReference>
<name>A0AAU9JCZ9_9CILI</name>
<dbReference type="PROSITE" id="PS50011">
    <property type="entry name" value="PROTEIN_KINASE_DOM"/>
    <property type="match status" value="1"/>
</dbReference>
<dbReference type="CDD" id="cd14010">
    <property type="entry name" value="STKc_ULK4"/>
    <property type="match status" value="1"/>
</dbReference>
<evidence type="ECO:0000256" key="4">
    <source>
        <dbReference type="PROSITE-ProRule" id="PRU10141"/>
    </source>
</evidence>
<sequence>MNNYHFYEEIGRGKYSVVYKGRIKKTITYIAVKSVEKSRRSKVLNEVRIMHELDHENILKFFQWYETRNHLWLMFEYCPGGDLLSLIDKDKQLPEATVRQLGSDLRDALYYLHTHGIIFADLKPSNILFNEYGVVKLSDFGLARKINDVDPDKEGRRGTPYYMAPELFEEGGVYSYYSDLWSLGCVLYELAVGNPPFMSNSFQDLVSQILTKETPEVNKCSHEFNDLLGDLLQKDPAKRITWEELLVHPFWQQRGNQLEVVLPEHSMYEEYLKRRGVQQRMPTVAPSPTALDHSVDIMRISQTIQRNILRESQKGSYKNKEKLENGDFMLQSKDQVLEFGEKAQSQGTENAENMESKEEDLRVFHQRSNSAAQPNTPAIKNQFKPLPIDQLLIHNTDYSVKPIIESRDSSTVVDVSTSIESIEPWTPEEATQKVDSSELENHLSEVYSQLSNNINSKSKLSLLGYLESLITSSPMANKLINSAFVSLLLKLLRLKSSEIKAKICSVFGQLLRHATLIESELAQSGLAQSLAEQLRDPKENTRRKAIAALGEYLFYAATQMDEEDSDPVWDINSSLISVLIKLLKPNEDETMKYYATRTIENITAQSKRAGLMLAIPEVAIAMATGYSQSRSELLKNSAAANLCHLVRLNQKLFREIYERVLPSKQFLAGLSDGEGMVQQAFLTIVCMSLQNKEVIFSDEQLIPILVGLLENTGIVIRGKALLAIMFIVKHSAENLLTLGKTRFYQFLDRLARDSYKYVQCCLHHLLDSIAESSMNIIKMALESNFSWFPALLPIFNSTSARFKLPYPSLIKSLSNLLSLDLGNMNAAVIELTESLSTHSKALQTYSESVLTTLLPTLLSILDRSTDTRFRSLKIFSDIIMPYLFEDDIYDPTNLNKYSTKLMNELLVNQLMPLYGHLLEDDDPIPLYSLKLLSAIVERCGAYIGMIKSQGLISNLITHFEPGDAKLNIHLMQIIKKVIDSKEITLDELLGYEIIGRLNSVMPYILAQDWCIETAIDILYELLFLIASNSRDKSNPPPQTYPLLDNLGICTNFLRSQDPAISEKSAHCLLLILQLFSKQIAKHCTADQAQSVMDILVFEKPSLQKRALKVVKQLTENGCIIHGLQTVIEKLKEHDDAEVAEYAQDVYNSLCGN</sequence>